<evidence type="ECO:0000256" key="9">
    <source>
        <dbReference type="ARBA" id="ARBA00023143"/>
    </source>
</evidence>
<accession>A0A9X3SC73</accession>
<dbReference type="Proteomes" id="UP001147653">
    <property type="component" value="Unassembled WGS sequence"/>
</dbReference>
<dbReference type="PANTHER" id="PTHR30034:SF6">
    <property type="entry name" value="YOP PROTEINS TRANSLOCATION PROTEIN Q"/>
    <property type="match status" value="1"/>
</dbReference>
<evidence type="ECO:0000256" key="4">
    <source>
        <dbReference type="ARBA" id="ARBA00021898"/>
    </source>
</evidence>
<evidence type="ECO:0000256" key="6">
    <source>
        <dbReference type="ARBA" id="ARBA00022500"/>
    </source>
</evidence>
<dbReference type="InterPro" id="IPR036429">
    <property type="entry name" value="SpoA-like_sf"/>
</dbReference>
<protein>
    <recommendedName>
        <fullName evidence="4">Flagellar motor switch protein FliM</fullName>
    </recommendedName>
</protein>
<dbReference type="Pfam" id="PF02154">
    <property type="entry name" value="FliM"/>
    <property type="match status" value="1"/>
</dbReference>
<dbReference type="Pfam" id="PF01052">
    <property type="entry name" value="FliMN_C"/>
    <property type="match status" value="1"/>
</dbReference>
<keyword evidence="6" id="KW-0145">Chemotaxis</keyword>
<dbReference type="GO" id="GO:0005886">
    <property type="term" value="C:plasma membrane"/>
    <property type="evidence" value="ECO:0007669"/>
    <property type="project" value="UniProtKB-SubCell"/>
</dbReference>
<evidence type="ECO:0000256" key="3">
    <source>
        <dbReference type="ARBA" id="ARBA00011049"/>
    </source>
</evidence>
<dbReference type="CDD" id="cd17908">
    <property type="entry name" value="FliM"/>
    <property type="match status" value="1"/>
</dbReference>
<evidence type="ECO:0000256" key="1">
    <source>
        <dbReference type="ARBA" id="ARBA00004117"/>
    </source>
</evidence>
<reference evidence="11" key="1">
    <citation type="submission" date="2022-10" db="EMBL/GenBank/DDBJ databases">
        <title>The WGS of Solirubrobacter phytolaccae KCTC 29190.</title>
        <authorList>
            <person name="Jiang Z."/>
        </authorList>
    </citation>
    <scope>NUCLEOTIDE SEQUENCE</scope>
    <source>
        <strain evidence="11">KCTC 29190</strain>
    </source>
</reference>
<dbReference type="SUPFAM" id="SSF101801">
    <property type="entry name" value="Surface presentation of antigens (SPOA)"/>
    <property type="match status" value="1"/>
</dbReference>
<keyword evidence="11" id="KW-0966">Cell projection</keyword>
<evidence type="ECO:0000256" key="5">
    <source>
        <dbReference type="ARBA" id="ARBA00022475"/>
    </source>
</evidence>
<proteinExistence type="inferred from homology"/>
<dbReference type="Gene3D" id="3.40.1550.10">
    <property type="entry name" value="CheC-like"/>
    <property type="match status" value="1"/>
</dbReference>
<dbReference type="Gene3D" id="2.30.330.10">
    <property type="entry name" value="SpoA-like"/>
    <property type="match status" value="1"/>
</dbReference>
<evidence type="ECO:0000259" key="10">
    <source>
        <dbReference type="Pfam" id="PF01052"/>
    </source>
</evidence>
<dbReference type="GO" id="GO:0003774">
    <property type="term" value="F:cytoskeletal motor activity"/>
    <property type="evidence" value="ECO:0007669"/>
    <property type="project" value="InterPro"/>
</dbReference>
<comment type="similarity">
    <text evidence="3">Belongs to the FliM family.</text>
</comment>
<evidence type="ECO:0000313" key="12">
    <source>
        <dbReference type="Proteomes" id="UP001147653"/>
    </source>
</evidence>
<dbReference type="InterPro" id="IPR001543">
    <property type="entry name" value="FliN-like_C"/>
</dbReference>
<dbReference type="RefSeq" id="WP_270026543.1">
    <property type="nucleotide sequence ID" value="NZ_JAPDDP010000031.1"/>
</dbReference>
<keyword evidence="7" id="KW-0283">Flagellar rotation</keyword>
<dbReference type="InterPro" id="IPR001689">
    <property type="entry name" value="Flag_FliM"/>
</dbReference>
<dbReference type="InterPro" id="IPR028976">
    <property type="entry name" value="CheC-like_sf"/>
</dbReference>
<organism evidence="11 12">
    <name type="scientific">Solirubrobacter phytolaccae</name>
    <dbReference type="NCBI Taxonomy" id="1404360"/>
    <lineage>
        <taxon>Bacteria</taxon>
        <taxon>Bacillati</taxon>
        <taxon>Actinomycetota</taxon>
        <taxon>Thermoleophilia</taxon>
        <taxon>Solirubrobacterales</taxon>
        <taxon>Solirubrobacteraceae</taxon>
        <taxon>Solirubrobacter</taxon>
    </lineage>
</organism>
<dbReference type="GO" id="GO:0071978">
    <property type="term" value="P:bacterial-type flagellum-dependent swarming motility"/>
    <property type="evidence" value="ECO:0007669"/>
    <property type="project" value="TreeGrafter"/>
</dbReference>
<dbReference type="GO" id="GO:0009425">
    <property type="term" value="C:bacterial-type flagellum basal body"/>
    <property type="evidence" value="ECO:0007669"/>
    <property type="project" value="UniProtKB-SubCell"/>
</dbReference>
<dbReference type="SUPFAM" id="SSF103039">
    <property type="entry name" value="CheC-like"/>
    <property type="match status" value="1"/>
</dbReference>
<comment type="caution">
    <text evidence="11">The sequence shown here is derived from an EMBL/GenBank/DDBJ whole genome shotgun (WGS) entry which is preliminary data.</text>
</comment>
<feature type="domain" description="Flagellar motor switch protein FliN-like C-terminal" evidence="10">
    <location>
        <begin position="253"/>
        <end position="321"/>
    </location>
</feature>
<evidence type="ECO:0000256" key="7">
    <source>
        <dbReference type="ARBA" id="ARBA00022779"/>
    </source>
</evidence>
<dbReference type="PANTHER" id="PTHR30034">
    <property type="entry name" value="FLAGELLAR MOTOR SWITCH PROTEIN FLIM"/>
    <property type="match status" value="1"/>
</dbReference>
<keyword evidence="11" id="KW-0969">Cilium</keyword>
<gene>
    <name evidence="11" type="ORF">OJ997_17880</name>
</gene>
<evidence type="ECO:0000256" key="8">
    <source>
        <dbReference type="ARBA" id="ARBA00023136"/>
    </source>
</evidence>
<keyword evidence="9" id="KW-0975">Bacterial flagellum</keyword>
<dbReference type="GO" id="GO:0050918">
    <property type="term" value="P:positive chemotaxis"/>
    <property type="evidence" value="ECO:0007669"/>
    <property type="project" value="TreeGrafter"/>
</dbReference>
<dbReference type="AlphaFoldDB" id="A0A9X3SC73"/>
<sequence length="330" mass="35706">MSGTGGPVLSEDAIAALVDAARDGRLPDDKPTPQRRRRMRAVDFTRPTKFTAEQERRLGRTLEAFCRTASTRLSAELRVPLEFELLTSSQLTWANAHAAVPSSSTAAIFHVEPIGTRMLLSTESSLLLGAIELLLGGSIDGGVKERRMTDIDQALGRHFFERLLAQLTLIWTDVAGLTLELETVDQHLETAQMVSVSEPTLSMMIEARLGGISATMALLIPWSAIAPVAERFGSREDHNGPRSEDEASSVRQAVGSVEMMVRAEVASVMLPIESVLALKEGDLLRLNSPASGGITLYADQVPVHTGRPGRSGSRRAVQVTNNLAKGKSFR</sequence>
<keyword evidence="8" id="KW-0472">Membrane</keyword>
<keyword evidence="5" id="KW-1003">Cell membrane</keyword>
<evidence type="ECO:0000313" key="11">
    <source>
        <dbReference type="EMBL" id="MDA0182180.1"/>
    </source>
</evidence>
<keyword evidence="11" id="KW-0282">Flagellum</keyword>
<dbReference type="EMBL" id="JAPDDP010000031">
    <property type="protein sequence ID" value="MDA0182180.1"/>
    <property type="molecule type" value="Genomic_DNA"/>
</dbReference>
<name>A0A9X3SC73_9ACTN</name>
<evidence type="ECO:0000256" key="2">
    <source>
        <dbReference type="ARBA" id="ARBA00004202"/>
    </source>
</evidence>
<comment type="subcellular location">
    <subcellularLocation>
        <location evidence="1">Bacterial flagellum basal body</location>
    </subcellularLocation>
    <subcellularLocation>
        <location evidence="2">Cell membrane</location>
        <topology evidence="2">Peripheral membrane protein</topology>
    </subcellularLocation>
</comment>
<keyword evidence="12" id="KW-1185">Reference proteome</keyword>